<keyword evidence="8" id="KW-0560">Oxidoreductase</keyword>
<evidence type="ECO:0000256" key="2">
    <source>
        <dbReference type="ARBA" id="ARBA00004370"/>
    </source>
</evidence>
<evidence type="ECO:0000256" key="12">
    <source>
        <dbReference type="ARBA" id="ARBA00025712"/>
    </source>
</evidence>
<comment type="catalytic activity">
    <reaction evidence="15">
        <text>cholesterol + NADH + O2 + H(+) = 7-dehydrocholesterol + NAD(+) + 2 H2O</text>
        <dbReference type="Rhea" id="RHEA:51644"/>
        <dbReference type="ChEBI" id="CHEBI:15377"/>
        <dbReference type="ChEBI" id="CHEBI:15378"/>
        <dbReference type="ChEBI" id="CHEBI:15379"/>
        <dbReference type="ChEBI" id="CHEBI:16113"/>
        <dbReference type="ChEBI" id="CHEBI:17759"/>
        <dbReference type="ChEBI" id="CHEBI:57540"/>
        <dbReference type="ChEBI" id="CHEBI:57945"/>
        <dbReference type="EC" id="1.14.19.21"/>
    </reaction>
    <physiologicalReaction direction="left-to-right" evidence="15">
        <dbReference type="Rhea" id="RHEA:51645"/>
    </physiologicalReaction>
</comment>
<dbReference type="GO" id="GO:0046872">
    <property type="term" value="F:metal ion binding"/>
    <property type="evidence" value="ECO:0007669"/>
    <property type="project" value="UniProtKB-KW"/>
</dbReference>
<keyword evidence="9" id="KW-0408">Iron</keyword>
<reference evidence="18" key="1">
    <citation type="journal article" date="2016" name="Gigascience">
        <title>De novo construction of an expanded transcriptome assembly for the western tarnished plant bug, Lygus hesperus.</title>
        <authorList>
            <person name="Tassone E.E."/>
            <person name="Geib S.M."/>
            <person name="Hall B."/>
            <person name="Fabrick J.A."/>
            <person name="Brent C.S."/>
            <person name="Hull J.J."/>
        </authorList>
    </citation>
    <scope>NUCLEOTIDE SEQUENCE</scope>
</reference>
<dbReference type="InterPro" id="IPR036922">
    <property type="entry name" value="Rieske_2Fe-2S_sf"/>
</dbReference>
<comment type="pathway">
    <text evidence="12">Steroid hormone biosynthesis; dafachronic acid biosynthesis.</text>
</comment>
<evidence type="ECO:0000256" key="9">
    <source>
        <dbReference type="ARBA" id="ARBA00023004"/>
    </source>
</evidence>
<evidence type="ECO:0000256" key="10">
    <source>
        <dbReference type="ARBA" id="ARBA00023014"/>
    </source>
</evidence>
<organism evidence="18">
    <name type="scientific">Lygus hesperus</name>
    <name type="common">Western plant bug</name>
    <dbReference type="NCBI Taxonomy" id="30085"/>
    <lineage>
        <taxon>Eukaryota</taxon>
        <taxon>Metazoa</taxon>
        <taxon>Ecdysozoa</taxon>
        <taxon>Arthropoda</taxon>
        <taxon>Hexapoda</taxon>
        <taxon>Insecta</taxon>
        <taxon>Pterygota</taxon>
        <taxon>Neoptera</taxon>
        <taxon>Paraneoptera</taxon>
        <taxon>Hemiptera</taxon>
        <taxon>Heteroptera</taxon>
        <taxon>Panheteroptera</taxon>
        <taxon>Cimicomorpha</taxon>
        <taxon>Miridae</taxon>
        <taxon>Mirini</taxon>
        <taxon>Lygus</taxon>
    </lineage>
</organism>
<keyword evidence="7" id="KW-1133">Transmembrane helix</keyword>
<evidence type="ECO:0000256" key="3">
    <source>
        <dbReference type="ARBA" id="ARBA00004972"/>
    </source>
</evidence>
<dbReference type="SUPFAM" id="SSF50022">
    <property type="entry name" value="ISP domain"/>
    <property type="match status" value="1"/>
</dbReference>
<evidence type="ECO:0000259" key="17">
    <source>
        <dbReference type="PROSITE" id="PS51296"/>
    </source>
</evidence>
<dbReference type="PANTHER" id="PTHR21266">
    <property type="entry name" value="IRON-SULFUR DOMAIN CONTAINING PROTEIN"/>
    <property type="match status" value="1"/>
</dbReference>
<keyword evidence="11" id="KW-0472">Membrane</keyword>
<comment type="catalytic activity">
    <reaction evidence="16">
        <text>cholesterol + NADPH + O2 + H(+) = 7-dehydrocholesterol + NADP(+) + 2 H2O</text>
        <dbReference type="Rhea" id="RHEA:45024"/>
        <dbReference type="ChEBI" id="CHEBI:15377"/>
        <dbReference type="ChEBI" id="CHEBI:15378"/>
        <dbReference type="ChEBI" id="CHEBI:15379"/>
        <dbReference type="ChEBI" id="CHEBI:16113"/>
        <dbReference type="ChEBI" id="CHEBI:17759"/>
        <dbReference type="ChEBI" id="CHEBI:57783"/>
        <dbReference type="ChEBI" id="CHEBI:58349"/>
        <dbReference type="EC" id="1.14.19.21"/>
    </reaction>
    <physiologicalReaction direction="left-to-right" evidence="16">
        <dbReference type="Rhea" id="RHEA:45025"/>
    </physiologicalReaction>
</comment>
<dbReference type="PROSITE" id="PS51296">
    <property type="entry name" value="RIESKE"/>
    <property type="match status" value="1"/>
</dbReference>
<dbReference type="GO" id="GO:0008203">
    <property type="term" value="P:cholesterol metabolic process"/>
    <property type="evidence" value="ECO:0007669"/>
    <property type="project" value="InterPro"/>
</dbReference>
<name>A0A146M8W4_LYGHE</name>
<evidence type="ECO:0000256" key="14">
    <source>
        <dbReference type="ARBA" id="ARBA00026095"/>
    </source>
</evidence>
<dbReference type="EMBL" id="GDHC01003629">
    <property type="protein sequence ID" value="JAQ15000.1"/>
    <property type="molecule type" value="Transcribed_RNA"/>
</dbReference>
<protein>
    <recommendedName>
        <fullName evidence="14">cholesterol 7-desaturase</fullName>
        <ecNumber evidence="14">1.14.19.21</ecNumber>
    </recommendedName>
</protein>
<dbReference type="GO" id="GO:0170056">
    <property type="term" value="F:cholesterol 7-desaturase [NAD(P)H] activity"/>
    <property type="evidence" value="ECO:0007669"/>
    <property type="project" value="UniProtKB-EC"/>
</dbReference>
<dbReference type="SUPFAM" id="SSF55961">
    <property type="entry name" value="Bet v1-like"/>
    <property type="match status" value="1"/>
</dbReference>
<dbReference type="Pfam" id="PF19298">
    <property type="entry name" value="KshA_C"/>
    <property type="match status" value="1"/>
</dbReference>
<dbReference type="AlphaFoldDB" id="A0A146M8W4"/>
<evidence type="ECO:0000256" key="11">
    <source>
        <dbReference type="ARBA" id="ARBA00023136"/>
    </source>
</evidence>
<evidence type="ECO:0000256" key="1">
    <source>
        <dbReference type="ARBA" id="ARBA00001962"/>
    </source>
</evidence>
<evidence type="ECO:0000256" key="13">
    <source>
        <dbReference type="ARBA" id="ARBA00025729"/>
    </source>
</evidence>
<feature type="domain" description="Rieske" evidence="17">
    <location>
        <begin position="120"/>
        <end position="224"/>
    </location>
</feature>
<keyword evidence="6" id="KW-0479">Metal-binding</keyword>
<sequence length="453" mass="52178">MKIGSEIFTESSAPVGKWKKSCDSAKGKYRLQTMEVNTHDWYTITTASLGSAATLKYLTIAGVIYLIVKYLVIPLDWTKEMDESGYSNVPGTGYRRLNQIDKVRRNRKIGDIPPVYPNGWFMLAESHQIKKNTPLQVTALGENFALFRGADGQCHILHAYCPHLGANMAIGGRIVGDCIECPFHKWQFNGYDGKCTHIPYSDKVPKFAEVKRYRSLEVNDMIFVWYHAEDEEPTWVPDEIPEIASGKYFYRGRNEFKINAHIQEIPENGSDVWHFNALHSTSVIFGSDIAANNSDKKFFNHEWESTWEPSTDPAMRHIGVSKLLHHVKVFGFVLGKLDIDIRQMGPGYVELKFWTPLGRMVITQTVTPIEPMIQKVVHRVYAPWTMALYATLMIIGESIMVERDIMVWNNKKYLERPLLVKEDKALAKYRRWFSQFYSEHSPTYSTTKKSLEW</sequence>
<comment type="subcellular location">
    <subcellularLocation>
        <location evidence="2">Membrane</location>
    </subcellularLocation>
</comment>
<dbReference type="InterPro" id="IPR045605">
    <property type="entry name" value="KshA-like_C"/>
</dbReference>
<evidence type="ECO:0000256" key="6">
    <source>
        <dbReference type="ARBA" id="ARBA00022723"/>
    </source>
</evidence>
<keyword evidence="4" id="KW-0812">Transmembrane</keyword>
<evidence type="ECO:0000313" key="18">
    <source>
        <dbReference type="EMBL" id="JAQ15000.1"/>
    </source>
</evidence>
<dbReference type="Gene3D" id="2.102.10.10">
    <property type="entry name" value="Rieske [2Fe-2S] iron-sulphur domain"/>
    <property type="match status" value="1"/>
</dbReference>
<dbReference type="GO" id="GO:0051537">
    <property type="term" value="F:2 iron, 2 sulfur cluster binding"/>
    <property type="evidence" value="ECO:0007669"/>
    <property type="project" value="UniProtKB-KW"/>
</dbReference>
<evidence type="ECO:0000256" key="4">
    <source>
        <dbReference type="ARBA" id="ARBA00022692"/>
    </source>
</evidence>
<dbReference type="UniPathway" id="UPA01020"/>
<evidence type="ECO:0000256" key="5">
    <source>
        <dbReference type="ARBA" id="ARBA00022714"/>
    </source>
</evidence>
<evidence type="ECO:0000256" key="16">
    <source>
        <dbReference type="ARBA" id="ARBA00049548"/>
    </source>
</evidence>
<keyword evidence="10" id="KW-0411">Iron-sulfur</keyword>
<dbReference type="Pfam" id="PF00355">
    <property type="entry name" value="Rieske"/>
    <property type="match status" value="1"/>
</dbReference>
<gene>
    <name evidence="18" type="primary">kshA_1</name>
    <name evidence="18" type="ORF">g.57240</name>
</gene>
<keyword evidence="5" id="KW-0001">2Fe-2S</keyword>
<evidence type="ECO:0000256" key="8">
    <source>
        <dbReference type="ARBA" id="ARBA00023002"/>
    </source>
</evidence>
<dbReference type="Gene3D" id="3.90.380.10">
    <property type="entry name" value="Naphthalene 1,2-dioxygenase Alpha Subunit, Chain A, domain 1"/>
    <property type="match status" value="1"/>
</dbReference>
<dbReference type="InterPro" id="IPR050584">
    <property type="entry name" value="Cholesterol_7-desaturase"/>
</dbReference>
<accession>A0A146M8W4</accession>
<dbReference type="GO" id="GO:0016020">
    <property type="term" value="C:membrane"/>
    <property type="evidence" value="ECO:0007669"/>
    <property type="project" value="UniProtKB-SubCell"/>
</dbReference>
<dbReference type="CDD" id="cd03469">
    <property type="entry name" value="Rieske_RO_Alpha_N"/>
    <property type="match status" value="1"/>
</dbReference>
<comment type="pathway">
    <text evidence="3">Hormone biosynthesis.</text>
</comment>
<dbReference type="PANTHER" id="PTHR21266:SF32">
    <property type="entry name" value="CHOLESTEROL 7-DESATURASE NVD"/>
    <property type="match status" value="1"/>
</dbReference>
<dbReference type="InterPro" id="IPR017941">
    <property type="entry name" value="Rieske_2Fe-2S"/>
</dbReference>
<proteinExistence type="inferred from homology"/>
<dbReference type="GO" id="GO:0005737">
    <property type="term" value="C:cytoplasm"/>
    <property type="evidence" value="ECO:0007669"/>
    <property type="project" value="TreeGrafter"/>
</dbReference>
<comment type="similarity">
    <text evidence="13">Belongs to the cholesterol 7-desaturase family.</text>
</comment>
<evidence type="ECO:0000256" key="7">
    <source>
        <dbReference type="ARBA" id="ARBA00022989"/>
    </source>
</evidence>
<dbReference type="EC" id="1.14.19.21" evidence="14"/>
<comment type="cofactor">
    <cofactor evidence="1">
        <name>Fe cation</name>
        <dbReference type="ChEBI" id="CHEBI:24875"/>
    </cofactor>
</comment>
<evidence type="ECO:0000256" key="15">
    <source>
        <dbReference type="ARBA" id="ARBA00047853"/>
    </source>
</evidence>